<dbReference type="EMBL" id="JBANQN010000010">
    <property type="protein sequence ID" value="KAK6779066.1"/>
    <property type="molecule type" value="Genomic_DNA"/>
</dbReference>
<evidence type="ECO:0000256" key="1">
    <source>
        <dbReference type="SAM" id="MobiDB-lite"/>
    </source>
</evidence>
<feature type="region of interest" description="Disordered" evidence="1">
    <location>
        <begin position="1"/>
        <end position="25"/>
    </location>
</feature>
<reference evidence="2 3" key="1">
    <citation type="submission" date="2024-02" db="EMBL/GenBank/DDBJ databases">
        <title>de novo genome assembly of Solanum bulbocastanum strain 11H21.</title>
        <authorList>
            <person name="Hosaka A.J."/>
        </authorList>
    </citation>
    <scope>NUCLEOTIDE SEQUENCE [LARGE SCALE GENOMIC DNA]</scope>
    <source>
        <tissue evidence="2">Young leaves</tissue>
    </source>
</reference>
<evidence type="ECO:0000313" key="3">
    <source>
        <dbReference type="Proteomes" id="UP001371456"/>
    </source>
</evidence>
<proteinExistence type="predicted"/>
<dbReference type="AlphaFoldDB" id="A0AAN8Y4Y6"/>
<accession>A0AAN8Y4Y6</accession>
<gene>
    <name evidence="2" type="ORF">RDI58_025784</name>
</gene>
<keyword evidence="3" id="KW-1185">Reference proteome</keyword>
<sequence>MSPSMARGAPNLRILDIGRCPSMKK</sequence>
<evidence type="ECO:0000313" key="2">
    <source>
        <dbReference type="EMBL" id="KAK6779066.1"/>
    </source>
</evidence>
<organism evidence="2 3">
    <name type="scientific">Solanum bulbocastanum</name>
    <name type="common">Wild potato</name>
    <dbReference type="NCBI Taxonomy" id="147425"/>
    <lineage>
        <taxon>Eukaryota</taxon>
        <taxon>Viridiplantae</taxon>
        <taxon>Streptophyta</taxon>
        <taxon>Embryophyta</taxon>
        <taxon>Tracheophyta</taxon>
        <taxon>Spermatophyta</taxon>
        <taxon>Magnoliopsida</taxon>
        <taxon>eudicotyledons</taxon>
        <taxon>Gunneridae</taxon>
        <taxon>Pentapetalae</taxon>
        <taxon>asterids</taxon>
        <taxon>lamiids</taxon>
        <taxon>Solanales</taxon>
        <taxon>Solanaceae</taxon>
        <taxon>Solanoideae</taxon>
        <taxon>Solaneae</taxon>
        <taxon>Solanum</taxon>
    </lineage>
</organism>
<comment type="caution">
    <text evidence="2">The sequence shown here is derived from an EMBL/GenBank/DDBJ whole genome shotgun (WGS) entry which is preliminary data.</text>
</comment>
<protein>
    <submittedName>
        <fullName evidence="2">Uncharacterized protein</fullName>
    </submittedName>
</protein>
<name>A0AAN8Y4Y6_SOLBU</name>
<dbReference type="Proteomes" id="UP001371456">
    <property type="component" value="Unassembled WGS sequence"/>
</dbReference>